<dbReference type="SUPFAM" id="SSF53474">
    <property type="entry name" value="alpha/beta-Hydrolases"/>
    <property type="match status" value="1"/>
</dbReference>
<feature type="domain" description="Peptidase S9 prolyl oligopeptidase catalytic" evidence="2">
    <location>
        <begin position="387"/>
        <end position="584"/>
    </location>
</feature>
<dbReference type="GO" id="GO:0006508">
    <property type="term" value="P:proteolysis"/>
    <property type="evidence" value="ECO:0007669"/>
    <property type="project" value="InterPro"/>
</dbReference>
<dbReference type="RefSeq" id="WP_166530670.1">
    <property type="nucleotide sequence ID" value="NZ_JAGSOT010000048.1"/>
</dbReference>
<dbReference type="Pfam" id="PF00326">
    <property type="entry name" value="Peptidase_S9"/>
    <property type="match status" value="1"/>
</dbReference>
<dbReference type="Proteomes" id="UP000675284">
    <property type="component" value="Unassembled WGS sequence"/>
</dbReference>
<evidence type="ECO:0000313" key="4">
    <source>
        <dbReference type="Proteomes" id="UP000675284"/>
    </source>
</evidence>
<name>A0A941DY62_9BACI</name>
<dbReference type="EMBL" id="JAGSOT010000048">
    <property type="protein sequence ID" value="MBR7797264.1"/>
    <property type="molecule type" value="Genomic_DNA"/>
</dbReference>
<dbReference type="GO" id="GO:0004252">
    <property type="term" value="F:serine-type endopeptidase activity"/>
    <property type="evidence" value="ECO:0007669"/>
    <property type="project" value="TreeGrafter"/>
</dbReference>
<dbReference type="PANTHER" id="PTHR42776">
    <property type="entry name" value="SERINE PEPTIDASE S9 FAMILY MEMBER"/>
    <property type="match status" value="1"/>
</dbReference>
<dbReference type="InterPro" id="IPR029058">
    <property type="entry name" value="AB_hydrolase_fold"/>
</dbReference>
<dbReference type="PANTHER" id="PTHR42776:SF27">
    <property type="entry name" value="DIPEPTIDYL PEPTIDASE FAMILY MEMBER 6"/>
    <property type="match status" value="1"/>
</dbReference>
<proteinExistence type="predicted"/>
<organism evidence="3 4">
    <name type="scientific">Virgibacillus salarius</name>
    <dbReference type="NCBI Taxonomy" id="447199"/>
    <lineage>
        <taxon>Bacteria</taxon>
        <taxon>Bacillati</taxon>
        <taxon>Bacillota</taxon>
        <taxon>Bacilli</taxon>
        <taxon>Bacillales</taxon>
        <taxon>Bacillaceae</taxon>
        <taxon>Virgibacillus</taxon>
    </lineage>
</organism>
<dbReference type="AlphaFoldDB" id="A0A941DY62"/>
<sequence>MEKLSDYLKINGAEQPKKVPNSNKITYVHRGNGLPQLYEFDLVTREERPFVLTDGRVLSVNHSKSGMYTVLGIDYKGNEKKQLFLYHQQTKKLKRLVYALDHFHTFGDFSPNEKKIIYTSYQKEEQGYHVHIIDVETEKGDLLFRCEGACTVVKWMKDCDHVVVQLQETNIDSSYWIINLQDLSKVRIGVKDKLARYQSVVFSKNQEKGFLLSDVNSEYMHLYQFSLSHPQELIPVIQSIPWDIEEMKLSKDETKIALTVNQGGVSLIYVYDIANNSLKKMEELPIGVTSHITWLDNRSFFFLLKGPQMPGEVHIYDLLKRTLTRLTDTGYSDALQLRKYNPEMCAFKSFDELEIPYFYYANSKNPKGAVIYVHGGPENLSRVDFNPILQGLVHMGISVFVPNIRGSKGFGRKYLSLDDRRKRLDAAKDIKALAQVAFDKHGIQKDKLGIMGRSYGGFIVNTVIGHYPNLWSAAVSIVGISHIRTFLEKTGSYRRLLREYEYGFLSEDKSFFDEISPLCHAKQVSVPLLMCHGQNDSRVPVEESKQFKEKLTKLGKGVTLIISEEDGHQMGGQTSSMASYQSMQFKVGEFFDRYLN</sequence>
<dbReference type="SUPFAM" id="SSF82171">
    <property type="entry name" value="DPP6 N-terminal domain-like"/>
    <property type="match status" value="1"/>
</dbReference>
<dbReference type="Gene3D" id="3.40.50.1820">
    <property type="entry name" value="alpha/beta hydrolase"/>
    <property type="match status" value="1"/>
</dbReference>
<keyword evidence="1" id="KW-0378">Hydrolase</keyword>
<keyword evidence="4" id="KW-1185">Reference proteome</keyword>
<evidence type="ECO:0000256" key="1">
    <source>
        <dbReference type="ARBA" id="ARBA00022801"/>
    </source>
</evidence>
<evidence type="ECO:0000313" key="3">
    <source>
        <dbReference type="EMBL" id="MBR7797264.1"/>
    </source>
</evidence>
<accession>A0A941DY62</accession>
<dbReference type="Gene3D" id="2.120.10.30">
    <property type="entry name" value="TolB, C-terminal domain"/>
    <property type="match status" value="1"/>
</dbReference>
<gene>
    <name evidence="3" type="ORF">KCX74_14605</name>
</gene>
<reference evidence="3" key="1">
    <citation type="submission" date="2021-04" db="EMBL/GenBank/DDBJ databases">
        <title>Isolation and polyphasic classification of algal microorganism.</title>
        <authorList>
            <person name="Wang S."/>
        </authorList>
    </citation>
    <scope>NUCLEOTIDE SEQUENCE</scope>
    <source>
        <strain evidence="3">720a</strain>
    </source>
</reference>
<evidence type="ECO:0000259" key="2">
    <source>
        <dbReference type="Pfam" id="PF00326"/>
    </source>
</evidence>
<protein>
    <submittedName>
        <fullName evidence="3">S9 family peptidase</fullName>
    </submittedName>
</protein>
<dbReference type="InterPro" id="IPR001375">
    <property type="entry name" value="Peptidase_S9_cat"/>
</dbReference>
<comment type="caution">
    <text evidence="3">The sequence shown here is derived from an EMBL/GenBank/DDBJ whole genome shotgun (WGS) entry which is preliminary data.</text>
</comment>
<dbReference type="InterPro" id="IPR011042">
    <property type="entry name" value="6-blade_b-propeller_TolB-like"/>
</dbReference>